<keyword evidence="1" id="KW-0863">Zinc-finger</keyword>
<dbReference type="Pfam" id="PF17921">
    <property type="entry name" value="Integrase_H2C2"/>
    <property type="match status" value="1"/>
</dbReference>
<dbReference type="Pfam" id="PF18701">
    <property type="entry name" value="DUF5641"/>
    <property type="match status" value="1"/>
</dbReference>
<dbReference type="Pfam" id="PF03564">
    <property type="entry name" value="DUF1759"/>
    <property type="match status" value="1"/>
</dbReference>
<evidence type="ECO:0000259" key="4">
    <source>
        <dbReference type="PROSITE" id="PS50994"/>
    </source>
</evidence>
<keyword evidence="1" id="KW-0479">Metal-binding</keyword>
<dbReference type="PANTHER" id="PTHR47331:SF1">
    <property type="entry name" value="GAG-LIKE PROTEIN"/>
    <property type="match status" value="1"/>
</dbReference>
<feature type="domain" description="CCHC-type" evidence="3">
    <location>
        <begin position="370"/>
        <end position="385"/>
    </location>
</feature>
<reference evidence="6" key="1">
    <citation type="journal article" date="2015" name="Proc. Natl. Acad. Sci. U.S.A.">
        <title>Genome sequence of the Asian Tiger mosquito, Aedes albopictus, reveals insights into its biology, genetics, and evolution.</title>
        <authorList>
            <person name="Chen X.G."/>
            <person name="Jiang X."/>
            <person name="Gu J."/>
            <person name="Xu M."/>
            <person name="Wu Y."/>
            <person name="Deng Y."/>
            <person name="Zhang C."/>
            <person name="Bonizzoni M."/>
            <person name="Dermauw W."/>
            <person name="Vontas J."/>
            <person name="Armbruster P."/>
            <person name="Huang X."/>
            <person name="Yang Y."/>
            <person name="Zhang H."/>
            <person name="He W."/>
            <person name="Peng H."/>
            <person name="Liu Y."/>
            <person name="Wu K."/>
            <person name="Chen J."/>
            <person name="Lirakis M."/>
            <person name="Topalis P."/>
            <person name="Van Leeuwen T."/>
            <person name="Hall A.B."/>
            <person name="Jiang X."/>
            <person name="Thorpe C."/>
            <person name="Mueller R.L."/>
            <person name="Sun C."/>
            <person name="Waterhouse R.M."/>
            <person name="Yan G."/>
            <person name="Tu Z.J."/>
            <person name="Fang X."/>
            <person name="James A.A."/>
        </authorList>
    </citation>
    <scope>NUCLEOTIDE SEQUENCE [LARGE SCALE GENOMIC DNA]</scope>
    <source>
        <strain evidence="6">Foshan</strain>
    </source>
</reference>
<dbReference type="RefSeq" id="XP_062702829.1">
    <property type="nucleotide sequence ID" value="XM_062846845.1"/>
</dbReference>
<dbReference type="InterPro" id="IPR001584">
    <property type="entry name" value="Integrase_cat-core"/>
</dbReference>
<sequence length="1790" mass="202413">MSDIRTRDQLTTRRTTLIASLSRAEQFVEDFVAERDGLEVQIRLENLDLLWQTLEDVQTALEDLEETNEGKVLNLQYRASFEPRLFRLKARLQSKIPPPLISQANFPAEPPPRAVSTLAGLKLPTISLPEFDGDYMQWLTFHDTFQALIHDNQELPPIQKFHYLRAAVKGDAAQIIETISISAANYPLAWQALVNRYSNEYLLKKRHLQDLLDIPRMKKETAAALHSTVDEFQRHIKILQQLGEPTQSWSTLLEHLLCMRLHDDTIRAWEDHAESVGDQSYACLVEFLEKRIRVLESISVNHSSHPSPPVFPNGSQRKQLPVKMSSYSATENFAPKCHACDQQHPLVKCQTFERMSLADRLRTVNSKRLCLNCFRQDHFARDCPSNYSCRVCRKNHHTLLHPGQLPSYPRNNGENSQAVPQSSQRSNQPPTSYSRTQSRVAVQSVSNVDEPTVVQCSSVLRSPQPTIFMLTVVLRIVDVYGKEHFARALLDSASQPNLMSDRLAQLLRLKREKVNVLVHGIGEQPDHATESVTTSISSRKDNFSKEVSFLVLKRMISNLPAEDIPVDDWKLPSDISLADPSFNRSGKIDLVLGTQHFFDCFPTAARIKLAEGLPDLVDSVFGWIVAGGTNVSPSSQESICCKTVTTSLSSLEESMERFWKIEELGTRSTLSIEEKACEELFQSTVSRDEAGRYIVELPKQPNFDEMIGESEATAVRRFEMLERRFTKDSKLKEDYDKFMSEYLSLGHMKLVPNGIAPGVKECFLPHHPVVKEASTTTKTRVVFDGSCKTSSGFSLNQALCVGPTIQDELLDLVVRNRKFPVAMTADVEKMYRQVLVHPKDTPLQKIKYRFHPTDPLQSYELLTVTYGLAPSSFLATRALQQVAEDEGPAFPRAAPVVKKSFCVDDFIGGAFSVAEAIQLREELTDMLAKGGFPLRKWTSNKLDVLQGLPADQIGTQSTYRFDPGETVKTLGILWEPETDQFRFDFQVDLRVQTATKRTILSKISQLFDPLGLIAPIVIRGKMLMQELWLASCSWDEEVPDQIKRKWQGLCEQLPGLARFRVERYAFQLSSVIQLHTFADASEAAYGACVYARCVDTEGNICVQLLAAKSRVAPLKRLSIPRLELCAALIGSQLHSRIVAALEMSIDESFFWSDSTVALQWLSSPPSAWKTFVANRVSEVQTLTHGSRWSHVSGFENPADLVSRGMEVDDFVESNLWKYGPQWLQRPELEWPIRRHTEVPEAETERKGVVVAVTTSTPYYNPIFSRYSSFARLTRIVAQCQRFVSNVRSKSRTQPTNSGLVKSQTLSLEELMQAKMTLVRLAQADCFHEELRELQQGRQLPKRSSLRLLSPFIDTEGVLRVGGRLKLSEQPYLSKHPALLPSFHPLSQLIAKSFHYKLIHGGGHLTLSVMREEYWPINGRRLVRSIIRNCFQCARANPVPASQQIGQLPAQRVTVSKPFSITGVDYAGPVYLKAIHKRAAPTKAYICLFVCFTTKAVHLELVGDLSTPAFISALRRFVARRGRPSHLHSDNGKNFVGAKNELHELYGMLSNEADIDRIARFCSEEEIAWHLNPPKAPHFGGLWEAAIKVAKKHLHRQLGNSRLSYEDLSTVLAEIEAAMNSRPLVPMTEDPNDFTVLTPAHFIVGSTMHAVPSPSVIDIHVSRLAHHQKLQQLFQRFWHQWRTEYLQELQKDTRLRQPNHQIRPGRMVVIVDEFQHPVRWPLARVEAVHPGADGLVRVATLRTSKGIFKRPITKICLLPTESSNTTFQQEPQLSDDHEQVDDGSNEHVNNG</sequence>
<dbReference type="InterPro" id="IPR001878">
    <property type="entry name" value="Znf_CCHC"/>
</dbReference>
<dbReference type="InterPro" id="IPR012337">
    <property type="entry name" value="RNaseH-like_sf"/>
</dbReference>
<organism evidence="5 6">
    <name type="scientific">Aedes albopictus</name>
    <name type="common">Asian tiger mosquito</name>
    <name type="synonym">Stegomyia albopicta</name>
    <dbReference type="NCBI Taxonomy" id="7160"/>
    <lineage>
        <taxon>Eukaryota</taxon>
        <taxon>Metazoa</taxon>
        <taxon>Ecdysozoa</taxon>
        <taxon>Arthropoda</taxon>
        <taxon>Hexapoda</taxon>
        <taxon>Insecta</taxon>
        <taxon>Pterygota</taxon>
        <taxon>Neoptera</taxon>
        <taxon>Endopterygota</taxon>
        <taxon>Diptera</taxon>
        <taxon>Nematocera</taxon>
        <taxon>Culicoidea</taxon>
        <taxon>Culicidae</taxon>
        <taxon>Culicinae</taxon>
        <taxon>Aedini</taxon>
        <taxon>Aedes</taxon>
        <taxon>Stegomyia</taxon>
    </lineage>
</organism>
<feature type="region of interest" description="Disordered" evidence="2">
    <location>
        <begin position="1762"/>
        <end position="1790"/>
    </location>
</feature>
<protein>
    <recommendedName>
        <fullName evidence="7">Endonuclease</fullName>
    </recommendedName>
</protein>
<dbReference type="SMART" id="SM00343">
    <property type="entry name" value="ZnF_C2HC"/>
    <property type="match status" value="1"/>
</dbReference>
<evidence type="ECO:0000259" key="3">
    <source>
        <dbReference type="PROSITE" id="PS50158"/>
    </source>
</evidence>
<evidence type="ECO:0000313" key="5">
    <source>
        <dbReference type="EnsemblMetazoa" id="AALFPA23_016539.P24109"/>
    </source>
</evidence>
<feature type="compositionally biased region" description="Polar residues" evidence="2">
    <location>
        <begin position="409"/>
        <end position="444"/>
    </location>
</feature>
<reference evidence="5" key="2">
    <citation type="submission" date="2025-05" db="UniProtKB">
        <authorList>
            <consortium name="EnsemblMetazoa"/>
        </authorList>
    </citation>
    <scope>IDENTIFICATION</scope>
    <source>
        <strain evidence="5">Foshan</strain>
    </source>
</reference>
<dbReference type="PROSITE" id="PS50994">
    <property type="entry name" value="INTEGRASE"/>
    <property type="match status" value="1"/>
</dbReference>
<dbReference type="PROSITE" id="PS50158">
    <property type="entry name" value="ZF_CCHC"/>
    <property type="match status" value="1"/>
</dbReference>
<dbReference type="Proteomes" id="UP000069940">
    <property type="component" value="Unassembled WGS sequence"/>
</dbReference>
<dbReference type="InterPro" id="IPR036875">
    <property type="entry name" value="Znf_CCHC_sf"/>
</dbReference>
<feature type="domain" description="Integrase catalytic" evidence="4">
    <location>
        <begin position="1453"/>
        <end position="1646"/>
    </location>
</feature>
<dbReference type="Gene3D" id="3.30.420.10">
    <property type="entry name" value="Ribonuclease H-like superfamily/Ribonuclease H"/>
    <property type="match status" value="1"/>
</dbReference>
<dbReference type="Pfam" id="PF05380">
    <property type="entry name" value="Peptidase_A17"/>
    <property type="match status" value="1"/>
</dbReference>
<feature type="region of interest" description="Disordered" evidence="2">
    <location>
        <begin position="401"/>
        <end position="444"/>
    </location>
</feature>
<dbReference type="SUPFAM" id="SSF56672">
    <property type="entry name" value="DNA/RNA polymerases"/>
    <property type="match status" value="1"/>
</dbReference>
<name>A0ABM1ZA60_AEDAL</name>
<dbReference type="InterPro" id="IPR005312">
    <property type="entry name" value="DUF1759"/>
</dbReference>
<dbReference type="InterPro" id="IPR041588">
    <property type="entry name" value="Integrase_H2C2"/>
</dbReference>
<feature type="compositionally biased region" description="Polar residues" evidence="2">
    <location>
        <begin position="1762"/>
        <end position="1771"/>
    </location>
</feature>
<evidence type="ECO:0000256" key="2">
    <source>
        <dbReference type="SAM" id="MobiDB-lite"/>
    </source>
</evidence>
<dbReference type="InterPro" id="IPR008042">
    <property type="entry name" value="Retrotrans_Pao"/>
</dbReference>
<accession>A0ABM1ZA60</accession>
<evidence type="ECO:0008006" key="7">
    <source>
        <dbReference type="Google" id="ProtNLM"/>
    </source>
</evidence>
<dbReference type="InterPro" id="IPR040676">
    <property type="entry name" value="DUF5641"/>
</dbReference>
<dbReference type="PANTHER" id="PTHR47331">
    <property type="entry name" value="PHD-TYPE DOMAIN-CONTAINING PROTEIN"/>
    <property type="match status" value="1"/>
</dbReference>
<evidence type="ECO:0000256" key="1">
    <source>
        <dbReference type="PROSITE-ProRule" id="PRU00047"/>
    </source>
</evidence>
<keyword evidence="1" id="KW-0862">Zinc</keyword>
<dbReference type="EnsemblMetazoa" id="AALFPA23_016539.R24109">
    <property type="protein sequence ID" value="AALFPA23_016539.P24109"/>
    <property type="gene ID" value="AALFPA23_016539"/>
</dbReference>
<keyword evidence="6" id="KW-1185">Reference proteome</keyword>
<dbReference type="InterPro" id="IPR043502">
    <property type="entry name" value="DNA/RNA_pol_sf"/>
</dbReference>
<proteinExistence type="predicted"/>
<dbReference type="InterPro" id="IPR036397">
    <property type="entry name" value="RNaseH_sf"/>
</dbReference>
<evidence type="ECO:0000313" key="6">
    <source>
        <dbReference type="Proteomes" id="UP000069940"/>
    </source>
</evidence>
<dbReference type="SUPFAM" id="SSF57756">
    <property type="entry name" value="Retrovirus zinc finger-like domains"/>
    <property type="match status" value="1"/>
</dbReference>
<dbReference type="GeneID" id="134285655"/>
<dbReference type="SUPFAM" id="SSF53098">
    <property type="entry name" value="Ribonuclease H-like"/>
    <property type="match status" value="1"/>
</dbReference>